<organism evidence="4 5">
    <name type="scientific">Papilio xuthus</name>
    <name type="common">Asian swallowtail butterfly</name>
    <dbReference type="NCBI Taxonomy" id="66420"/>
    <lineage>
        <taxon>Eukaryota</taxon>
        <taxon>Metazoa</taxon>
        <taxon>Ecdysozoa</taxon>
        <taxon>Arthropoda</taxon>
        <taxon>Hexapoda</taxon>
        <taxon>Insecta</taxon>
        <taxon>Pterygota</taxon>
        <taxon>Neoptera</taxon>
        <taxon>Endopterygota</taxon>
        <taxon>Lepidoptera</taxon>
        <taxon>Glossata</taxon>
        <taxon>Ditrysia</taxon>
        <taxon>Papilionoidea</taxon>
        <taxon>Papilionidae</taxon>
        <taxon>Papilioninae</taxon>
        <taxon>Papilio</taxon>
    </lineage>
</organism>
<accession>A0A0N0PAC1</accession>
<name>A0A0N0PAC1_PAPXU</name>
<dbReference type="InterPro" id="IPR002347">
    <property type="entry name" value="SDR_fam"/>
</dbReference>
<gene>
    <name evidence="4" type="ORF">RR46_01660</name>
</gene>
<dbReference type="InterPro" id="IPR036291">
    <property type="entry name" value="NAD(P)-bd_dom_sf"/>
</dbReference>
<keyword evidence="3" id="KW-1133">Transmembrane helix</keyword>
<comment type="similarity">
    <text evidence="2">Belongs to the short-chain dehydrogenases/reductases (SDR) family.</text>
</comment>
<keyword evidence="3" id="KW-0472">Membrane</keyword>
<dbReference type="Proteomes" id="UP000053268">
    <property type="component" value="Unassembled WGS sequence"/>
</dbReference>
<dbReference type="PRINTS" id="PR00081">
    <property type="entry name" value="GDHRDH"/>
</dbReference>
<evidence type="ECO:0000256" key="3">
    <source>
        <dbReference type="SAM" id="Phobius"/>
    </source>
</evidence>
<dbReference type="PANTHER" id="PTHR43157">
    <property type="entry name" value="PHOSPHATIDYLINOSITOL-GLYCAN BIOSYNTHESIS CLASS F PROTEIN-RELATED"/>
    <property type="match status" value="1"/>
</dbReference>
<dbReference type="PRINTS" id="PR00080">
    <property type="entry name" value="SDRFAMILY"/>
</dbReference>
<evidence type="ECO:0000313" key="4">
    <source>
        <dbReference type="EMBL" id="KPJ05598.1"/>
    </source>
</evidence>
<dbReference type="SUPFAM" id="SSF51735">
    <property type="entry name" value="NAD(P)-binding Rossmann-fold domains"/>
    <property type="match status" value="2"/>
</dbReference>
<keyword evidence="5" id="KW-1185">Reference proteome</keyword>
<dbReference type="EMBL" id="KQ458665">
    <property type="protein sequence ID" value="KPJ05598.1"/>
    <property type="molecule type" value="Genomic_DNA"/>
</dbReference>
<keyword evidence="1" id="KW-0560">Oxidoreductase</keyword>
<dbReference type="Gene3D" id="3.40.50.720">
    <property type="entry name" value="NAD(P)-binding Rossmann-like Domain"/>
    <property type="match status" value="3"/>
</dbReference>
<dbReference type="STRING" id="66420.A0A0N0PAC1"/>
<dbReference type="Pfam" id="PF00106">
    <property type="entry name" value="adh_short"/>
    <property type="match status" value="2"/>
</dbReference>
<dbReference type="PANTHER" id="PTHR43157:SF31">
    <property type="entry name" value="PHOSPHATIDYLINOSITOL-GLYCAN BIOSYNTHESIS CLASS F PROTEIN"/>
    <property type="match status" value="1"/>
</dbReference>
<proteinExistence type="inferred from homology"/>
<evidence type="ECO:0000313" key="5">
    <source>
        <dbReference type="Proteomes" id="UP000053268"/>
    </source>
</evidence>
<evidence type="ECO:0000256" key="2">
    <source>
        <dbReference type="RuleBase" id="RU000363"/>
    </source>
</evidence>
<evidence type="ECO:0000256" key="1">
    <source>
        <dbReference type="ARBA" id="ARBA00023002"/>
    </source>
</evidence>
<feature type="transmembrane region" description="Helical" evidence="3">
    <location>
        <begin position="6"/>
        <end position="24"/>
    </location>
</feature>
<dbReference type="GO" id="GO:0016491">
    <property type="term" value="F:oxidoreductase activity"/>
    <property type="evidence" value="ECO:0007669"/>
    <property type="project" value="UniProtKB-KW"/>
</dbReference>
<sequence>MYMEYYFAFNLMLIIFVFILWTYCKLSVGICKCKNHLVGKVTVITGGCTGIGFETAKDLAERGARVIITDIDDKRGINAKNEIIAATANNDIHYHHLDLASFKSIRKFAAEILTQEKRLDILINNAGMFGSENVKTEDGLLLGMQVNYFGPFLLTNLLLPLLKSSKPSRIINVSSMISYFGTIDLQNLNMEKETSETYKREKVYANSKLCLILMTYELGRRLKGTGVTANCLHPGVSLTEMSGNTNIALIAYSLPWLKLFWKTKWEAAQTSVYLAVSPKVADVTGKYFKDCHESSALARQAKDTELAHKLWTLTEELVGILTLGICKSSRHLVGKVVIVTGGNAGIGYETAKDLADRGARVIIACRNEGRGTSARDSIIKATAYANCDMDLQNLNAEKENEKTYKKINLYGMSKLCNILMAVELSRRLKVTGVTAIQSAWEGAQTSIYLAVSPEVNDISGKYFVDCRAMKNVRRNGYDLELARKLWELSEKYVGIKADH</sequence>
<dbReference type="CDD" id="cd05327">
    <property type="entry name" value="retinol-DH_like_SDR_c_like"/>
    <property type="match status" value="1"/>
</dbReference>
<reference evidence="4 5" key="1">
    <citation type="journal article" date="2015" name="Nat. Commun.">
        <title>Outbred genome sequencing and CRISPR/Cas9 gene editing in butterflies.</title>
        <authorList>
            <person name="Li X."/>
            <person name="Fan D."/>
            <person name="Zhang W."/>
            <person name="Liu G."/>
            <person name="Zhang L."/>
            <person name="Zhao L."/>
            <person name="Fang X."/>
            <person name="Chen L."/>
            <person name="Dong Y."/>
            <person name="Chen Y."/>
            <person name="Ding Y."/>
            <person name="Zhao R."/>
            <person name="Feng M."/>
            <person name="Zhu Y."/>
            <person name="Feng Y."/>
            <person name="Jiang X."/>
            <person name="Zhu D."/>
            <person name="Xiang H."/>
            <person name="Feng X."/>
            <person name="Li S."/>
            <person name="Wang J."/>
            <person name="Zhang G."/>
            <person name="Kronforst M.R."/>
            <person name="Wang W."/>
        </authorList>
    </citation>
    <scope>NUCLEOTIDE SEQUENCE [LARGE SCALE GENOMIC DNA]</scope>
    <source>
        <strain evidence="4">Ya'a_city_454_Px</strain>
        <tissue evidence="4">Whole body</tissue>
    </source>
</reference>
<keyword evidence="3" id="KW-0812">Transmembrane</keyword>
<protein>
    <submittedName>
        <fullName evidence="4">Retinol dehydrogenase 13</fullName>
    </submittedName>
</protein>
<dbReference type="AlphaFoldDB" id="A0A0N0PAC1"/>